<gene>
    <name evidence="2" type="ORF">C7B64_10840</name>
</gene>
<evidence type="ECO:0000259" key="1">
    <source>
        <dbReference type="SMART" id="SM00065"/>
    </source>
</evidence>
<comment type="caution">
    <text evidence="2">The sequence shown here is derived from an EMBL/GenBank/DDBJ whole genome shotgun (WGS) entry which is preliminary data.</text>
</comment>
<sequence length="171" mass="19537">MKAILLEKLDQVLLALMPEIVKSLECDRCFLYVRDPQSRLGKAAFCYCRDSTIPDVTGSEWKPESTSIEQQDPMFAAALNCQPSIFVEDIETADAQVVNRLFEQQEFGHRALIHAHLCHKNQLWGVLQPCVFSQPRIWSESDRQFITAIAHLAKPLVIEYVQRHLSLIKGN</sequence>
<name>A0A2T1C3S5_9CYAN</name>
<dbReference type="InterPro" id="IPR003018">
    <property type="entry name" value="GAF"/>
</dbReference>
<evidence type="ECO:0000313" key="2">
    <source>
        <dbReference type="EMBL" id="PSB02935.1"/>
    </source>
</evidence>
<dbReference type="InterPro" id="IPR029016">
    <property type="entry name" value="GAF-like_dom_sf"/>
</dbReference>
<protein>
    <submittedName>
        <fullName evidence="2">GAF domain-containing protein</fullName>
    </submittedName>
</protein>
<dbReference type="Proteomes" id="UP000238762">
    <property type="component" value="Unassembled WGS sequence"/>
</dbReference>
<keyword evidence="3" id="KW-1185">Reference proteome</keyword>
<dbReference type="OrthoDB" id="511135at2"/>
<dbReference type="RefSeq" id="WP_106288664.1">
    <property type="nucleotide sequence ID" value="NZ_CAWNTC010000031.1"/>
</dbReference>
<feature type="domain" description="GAF" evidence="1">
    <location>
        <begin position="8"/>
        <end position="167"/>
    </location>
</feature>
<reference evidence="2 3" key="1">
    <citation type="submission" date="2018-02" db="EMBL/GenBank/DDBJ databases">
        <authorList>
            <person name="Cohen D.B."/>
            <person name="Kent A.D."/>
        </authorList>
    </citation>
    <scope>NUCLEOTIDE SEQUENCE [LARGE SCALE GENOMIC DNA]</scope>
    <source>
        <strain evidence="2 3">CCAP 1448/3</strain>
    </source>
</reference>
<reference evidence="2 3" key="2">
    <citation type="submission" date="2018-03" db="EMBL/GenBank/DDBJ databases">
        <title>The ancient ancestry and fast evolution of plastids.</title>
        <authorList>
            <person name="Moore K.R."/>
            <person name="Magnabosco C."/>
            <person name="Momper L."/>
            <person name="Gold D.A."/>
            <person name="Bosak T."/>
            <person name="Fournier G.P."/>
        </authorList>
    </citation>
    <scope>NUCLEOTIDE SEQUENCE [LARGE SCALE GENOMIC DNA]</scope>
    <source>
        <strain evidence="2 3">CCAP 1448/3</strain>
    </source>
</reference>
<organism evidence="2 3">
    <name type="scientific">Merismopedia glauca CCAP 1448/3</name>
    <dbReference type="NCBI Taxonomy" id="1296344"/>
    <lineage>
        <taxon>Bacteria</taxon>
        <taxon>Bacillati</taxon>
        <taxon>Cyanobacteriota</taxon>
        <taxon>Cyanophyceae</taxon>
        <taxon>Synechococcales</taxon>
        <taxon>Merismopediaceae</taxon>
        <taxon>Merismopedia</taxon>
    </lineage>
</organism>
<dbReference type="AlphaFoldDB" id="A0A2T1C3S5"/>
<dbReference type="Pfam" id="PF01590">
    <property type="entry name" value="GAF"/>
    <property type="match status" value="1"/>
</dbReference>
<dbReference type="EMBL" id="PVWJ01000045">
    <property type="protein sequence ID" value="PSB02935.1"/>
    <property type="molecule type" value="Genomic_DNA"/>
</dbReference>
<dbReference type="Gene3D" id="3.30.450.40">
    <property type="match status" value="1"/>
</dbReference>
<accession>A0A2T1C3S5</accession>
<evidence type="ECO:0000313" key="3">
    <source>
        <dbReference type="Proteomes" id="UP000238762"/>
    </source>
</evidence>
<dbReference type="SUPFAM" id="SSF55781">
    <property type="entry name" value="GAF domain-like"/>
    <property type="match status" value="1"/>
</dbReference>
<dbReference type="SMART" id="SM00065">
    <property type="entry name" value="GAF"/>
    <property type="match status" value="1"/>
</dbReference>
<proteinExistence type="predicted"/>